<keyword evidence="2" id="KW-0575">Peroxidase</keyword>
<evidence type="ECO:0000256" key="3">
    <source>
        <dbReference type="ARBA" id="ARBA00022617"/>
    </source>
</evidence>
<organism evidence="10 11">
    <name type="scientific">Humicola insolens</name>
    <name type="common">Soft-rot fungus</name>
    <dbReference type="NCBI Taxonomy" id="85995"/>
    <lineage>
        <taxon>Eukaryota</taxon>
        <taxon>Fungi</taxon>
        <taxon>Dikarya</taxon>
        <taxon>Ascomycota</taxon>
        <taxon>Pezizomycotina</taxon>
        <taxon>Sordariomycetes</taxon>
        <taxon>Sordariomycetidae</taxon>
        <taxon>Sordariales</taxon>
        <taxon>Chaetomiaceae</taxon>
        <taxon>Mycothermus</taxon>
    </lineage>
</organism>
<comment type="similarity">
    <text evidence="7">Belongs to the chloroperoxidase family.</text>
</comment>
<evidence type="ECO:0000256" key="8">
    <source>
        <dbReference type="SAM" id="SignalP"/>
    </source>
</evidence>
<gene>
    <name evidence="10" type="ORF">VTJ49DRAFT_4158</name>
</gene>
<evidence type="ECO:0000256" key="7">
    <source>
        <dbReference type="ARBA" id="ARBA00025795"/>
    </source>
</evidence>
<dbReference type="Pfam" id="PF01328">
    <property type="entry name" value="Peroxidase_2"/>
    <property type="match status" value="1"/>
</dbReference>
<protein>
    <recommendedName>
        <fullName evidence="9">Heme haloperoxidase family profile domain-containing protein</fullName>
    </recommendedName>
</protein>
<evidence type="ECO:0000256" key="6">
    <source>
        <dbReference type="ARBA" id="ARBA00023004"/>
    </source>
</evidence>
<dbReference type="InterPro" id="IPR036851">
    <property type="entry name" value="Chloroperoxidase-like_sf"/>
</dbReference>
<evidence type="ECO:0000256" key="2">
    <source>
        <dbReference type="ARBA" id="ARBA00022559"/>
    </source>
</evidence>
<dbReference type="EMBL" id="JAZGSY010000318">
    <property type="protein sequence ID" value="KAL1837207.1"/>
    <property type="molecule type" value="Genomic_DNA"/>
</dbReference>
<feature type="signal peptide" evidence="8">
    <location>
        <begin position="1"/>
        <end position="17"/>
    </location>
</feature>
<comment type="caution">
    <text evidence="10">The sequence shown here is derived from an EMBL/GenBank/DDBJ whole genome shotgun (WGS) entry which is preliminary data.</text>
</comment>
<keyword evidence="6" id="KW-0408">Iron</keyword>
<feature type="domain" description="Heme haloperoxidase family profile" evidence="9">
    <location>
        <begin position="18"/>
        <end position="226"/>
    </location>
</feature>
<dbReference type="InterPro" id="IPR000028">
    <property type="entry name" value="Chloroperoxidase"/>
</dbReference>
<accession>A0ABR3V617</accession>
<keyword evidence="3" id="KW-0349">Heme</keyword>
<dbReference type="PANTHER" id="PTHR33577">
    <property type="entry name" value="STERIGMATOCYSTIN BIOSYNTHESIS PEROXIDASE STCC-RELATED"/>
    <property type="match status" value="1"/>
</dbReference>
<dbReference type="Proteomes" id="UP001583172">
    <property type="component" value="Unassembled WGS sequence"/>
</dbReference>
<evidence type="ECO:0000256" key="5">
    <source>
        <dbReference type="ARBA" id="ARBA00023002"/>
    </source>
</evidence>
<dbReference type="PROSITE" id="PS51405">
    <property type="entry name" value="HEME_HALOPEROXIDASE"/>
    <property type="match status" value="1"/>
</dbReference>
<evidence type="ECO:0000313" key="10">
    <source>
        <dbReference type="EMBL" id="KAL1837207.1"/>
    </source>
</evidence>
<dbReference type="SUPFAM" id="SSF47571">
    <property type="entry name" value="Cloroperoxidase"/>
    <property type="match status" value="1"/>
</dbReference>
<dbReference type="PANTHER" id="PTHR33577:SF7">
    <property type="entry name" value="HEME HALOPEROXIDASE FAMILY PROFILE DOMAIN-CONTAINING PROTEIN"/>
    <property type="match status" value="1"/>
</dbReference>
<proteinExistence type="inferred from homology"/>
<keyword evidence="4" id="KW-0479">Metal-binding</keyword>
<comment type="cofactor">
    <cofactor evidence="1">
        <name>heme b</name>
        <dbReference type="ChEBI" id="CHEBI:60344"/>
    </cofactor>
</comment>
<evidence type="ECO:0000256" key="1">
    <source>
        <dbReference type="ARBA" id="ARBA00001970"/>
    </source>
</evidence>
<reference evidence="10 11" key="1">
    <citation type="journal article" date="2024" name="Commun. Biol.">
        <title>Comparative genomic analysis of thermophilic fungi reveals convergent evolutionary adaptations and gene losses.</title>
        <authorList>
            <person name="Steindorff A.S."/>
            <person name="Aguilar-Pontes M.V."/>
            <person name="Robinson A.J."/>
            <person name="Andreopoulos B."/>
            <person name="LaButti K."/>
            <person name="Kuo A."/>
            <person name="Mondo S."/>
            <person name="Riley R."/>
            <person name="Otillar R."/>
            <person name="Haridas S."/>
            <person name="Lipzen A."/>
            <person name="Grimwood J."/>
            <person name="Schmutz J."/>
            <person name="Clum A."/>
            <person name="Reid I.D."/>
            <person name="Moisan M.C."/>
            <person name="Butler G."/>
            <person name="Nguyen T.T.M."/>
            <person name="Dewar K."/>
            <person name="Conant G."/>
            <person name="Drula E."/>
            <person name="Henrissat B."/>
            <person name="Hansel C."/>
            <person name="Singer S."/>
            <person name="Hutchinson M.I."/>
            <person name="de Vries R.P."/>
            <person name="Natvig D.O."/>
            <person name="Powell A.J."/>
            <person name="Tsang A."/>
            <person name="Grigoriev I.V."/>
        </authorList>
    </citation>
    <scope>NUCLEOTIDE SEQUENCE [LARGE SCALE GENOMIC DNA]</scope>
    <source>
        <strain evidence="10 11">CBS 620.91</strain>
    </source>
</reference>
<keyword evidence="11" id="KW-1185">Reference proteome</keyword>
<keyword evidence="8" id="KW-0732">Signal</keyword>
<sequence>MKTVLISVLPLITPAFAGFHDWKPPGKNDVRAPCPMLNTLANHGFLPHHGKDLTRQQVVDALYNGLNVDKSAGSSLFDFALMTSPEPNATTVSLDDLGRHNILEHDASLSRTDAYFGDVLKFNKTIFAETKRHWGRGKILDVPAAARARLGRIQTSKATNPEYTMSELGDVFTYGESIAYLIVLGNIKTGKAPRRLVEYWFENERLPTHLGWRRPSESLTIDHLDQYIYLIRNITLTLPGGTDPVKRRAASHFGW</sequence>
<feature type="chain" id="PRO_5046228833" description="Heme haloperoxidase family profile domain-containing protein" evidence="8">
    <location>
        <begin position="18"/>
        <end position="255"/>
    </location>
</feature>
<evidence type="ECO:0000313" key="11">
    <source>
        <dbReference type="Proteomes" id="UP001583172"/>
    </source>
</evidence>
<evidence type="ECO:0000259" key="9">
    <source>
        <dbReference type="PROSITE" id="PS51405"/>
    </source>
</evidence>
<name>A0ABR3V617_HUMIN</name>
<evidence type="ECO:0000256" key="4">
    <source>
        <dbReference type="ARBA" id="ARBA00022723"/>
    </source>
</evidence>
<keyword evidence="5" id="KW-0560">Oxidoreductase</keyword>
<dbReference type="Gene3D" id="1.10.489.10">
    <property type="entry name" value="Chloroperoxidase-like"/>
    <property type="match status" value="1"/>
</dbReference>